<dbReference type="PANTHER" id="PTHR35835">
    <property type="entry name" value="SEA DOMAIN-CONTAINING PROTEIN"/>
    <property type="match status" value="1"/>
</dbReference>
<feature type="compositionally biased region" description="Basic and acidic residues" evidence="1">
    <location>
        <begin position="17"/>
        <end position="28"/>
    </location>
</feature>
<reference evidence="3" key="1">
    <citation type="journal article" date="2020" name="Nat. Ecol. Evol.">
        <title>Deeply conserved synteny resolves early events in vertebrate evolution.</title>
        <authorList>
            <person name="Simakov O."/>
            <person name="Marletaz F."/>
            <person name="Yue J.X."/>
            <person name="O'Connell B."/>
            <person name="Jenkins J."/>
            <person name="Brandt A."/>
            <person name="Calef R."/>
            <person name="Tung C.H."/>
            <person name="Huang T.K."/>
            <person name="Schmutz J."/>
            <person name="Satoh N."/>
            <person name="Yu J.K."/>
            <person name="Putnam N.H."/>
            <person name="Green R.E."/>
            <person name="Rokhsar D.S."/>
        </authorList>
    </citation>
    <scope>NUCLEOTIDE SEQUENCE [LARGE SCALE GENOMIC DNA]</scope>
    <source>
        <strain evidence="3">S238N-H82</strain>
    </source>
</reference>
<evidence type="ECO:0000313" key="4">
    <source>
        <dbReference type="RefSeq" id="XP_035661990.1"/>
    </source>
</evidence>
<feature type="compositionally biased region" description="Basic and acidic residues" evidence="1">
    <location>
        <begin position="1114"/>
        <end position="1124"/>
    </location>
</feature>
<evidence type="ECO:0000256" key="1">
    <source>
        <dbReference type="SAM" id="MobiDB-lite"/>
    </source>
</evidence>
<evidence type="ECO:0000259" key="2">
    <source>
        <dbReference type="PROSITE" id="PS50024"/>
    </source>
</evidence>
<feature type="region of interest" description="Disordered" evidence="1">
    <location>
        <begin position="526"/>
        <end position="561"/>
    </location>
</feature>
<dbReference type="RefSeq" id="XP_035661991.1">
    <property type="nucleotide sequence ID" value="XM_035806098.1"/>
</dbReference>
<feature type="compositionally biased region" description="Polar residues" evidence="1">
    <location>
        <begin position="785"/>
        <end position="804"/>
    </location>
</feature>
<feature type="compositionally biased region" description="Acidic residues" evidence="1">
    <location>
        <begin position="1221"/>
        <end position="1231"/>
    </location>
</feature>
<dbReference type="InterPro" id="IPR036364">
    <property type="entry name" value="SEA_dom_sf"/>
</dbReference>
<accession>A0A9J7HLX1</accession>
<feature type="region of interest" description="Disordered" evidence="1">
    <location>
        <begin position="1449"/>
        <end position="1504"/>
    </location>
</feature>
<feature type="compositionally biased region" description="Basic and acidic residues" evidence="1">
    <location>
        <begin position="1146"/>
        <end position="1164"/>
    </location>
</feature>
<feature type="compositionally biased region" description="Basic residues" evidence="1">
    <location>
        <begin position="911"/>
        <end position="920"/>
    </location>
</feature>
<dbReference type="Pfam" id="PF01390">
    <property type="entry name" value="SEA"/>
    <property type="match status" value="1"/>
</dbReference>
<dbReference type="RefSeq" id="XP_035661990.1">
    <property type="nucleotide sequence ID" value="XM_035806097.1"/>
</dbReference>
<reference evidence="4 5" key="2">
    <citation type="submission" date="2025-04" db="UniProtKB">
        <authorList>
            <consortium name="RefSeq"/>
        </authorList>
    </citation>
    <scope>IDENTIFICATION</scope>
    <source>
        <strain evidence="4 5">S238N-H82</strain>
        <tissue evidence="4 5">Testes</tissue>
    </source>
</reference>
<gene>
    <name evidence="4 5" type="primary">LOC118406198</name>
</gene>
<dbReference type="OrthoDB" id="10070537at2759"/>
<evidence type="ECO:0000313" key="5">
    <source>
        <dbReference type="RefSeq" id="XP_035661991.1"/>
    </source>
</evidence>
<sequence length="1548" mass="173697">MTKGAPTSKPWRVKGTSRKDRSRRSAEKVEEEEVRTEGHATRMVQVACKRLYAQINANFRRGKKQYTRDDKFVQAKLYDIICDEARKLWSQSAVSMVRLNYKHDILANGPRGPAEKGPPRIAIMMTWPWCKLALEVKRVQEKYHYSYQSIRNCFARVSYLVYMGGCHVGLVALFGTKEDMQKADLDLFCTPLGGESVVDIALAKDAMSLFGYGDTKGMNKAQVPWAYQKDLKVNCIMNKFEPTEGFCVRVYHVHPSKSGRFKEKFSDEDRLNKLFAEYAEYEDRQQVLERDDSAFPSGAADDSAKYFSPDDIRKDVDKVDIYLQCGAWDYLKAHEEYKEILKRVEQPAAGDGDIIAGGKRKMPGQNIEFDYLAERLKDRITYTHQEVKPPPPPPETDDLYVAGPSPEAEAPSIEPTASPDEILAAYVANAGKPHQKGSLFEGAPELAQEATEEFTEIAVRDPDLRRMSSVKARQRWRGIRQSIFDYGPNPLDDDEELGPGAAATAAVHEWLAQRSTRGSIISRKGTVTSRGTNRSRGSYKYMPPKEDVTMGDKPEKYVTPEEESRLDLKMSRVSFKNRRQATVASRASKISRRSSVWYLPPKDQVAIGADPEQFMTIESVESEIEDEDDDEEYNKPIKRMSTKKRQAVAAVAASMPAKQRLQKRRSTAFFSDSGSEEVTTDDVVVQNTLPGSLKLSGEFTEELADPTSIEFMELASATKGALEKQLSKELGDSFHAVQITGFKKGSVVAEFVVIMTDDADKKTQKDVAKCIKQAAKAGVAGRTIQADSVSVEEPQSLSRPQSVAPSAEEDDPKKKRKWSVALSKKSRKSFAFIEVPEDKPESPPKPQEEQKMPRNQGIWKSLRMKHTKHEAKSDSGESADESPQEDATPVVDTPPVVEQKEPERKMPLKLGKWKSLRMRAKQQEAEPDSGESNDESQPQPQGDTKLVVEQKEPEQKMPLKLGKWKSLRMKPKRQEELEPESGESTDDSSPETEIPDQERVRREAVPDAEKHKELELSLPILLNKPEDKSSSLGRPKYSPVPVKRMASATSDLPLPEAVYLKRYSSSSIMDALEHGEEHVAPIMLNTKGSKKSQQKPPKIKLLEKKKSPSLSFKKSKEEKKKPKPEAQIGSTEGAPIPPADEDDYLEFIRKDPVEKKTRTEDDQKAIPLEEDDEGSVFNLPILPPPDQPRNRINMAELVNVLAKKQQLKEEEPRKRSVEFKEPEEEILEEAPDTSSPIAPVVLQPEETKEANTTILKSMLAAKKQQLVEDMNKQQALKRPTNFADVANRAMTEFGSSKKKDSVKKDSMKENERKLSKMSLKSSLKRSTKKDAAPEDAADLEAQTATLDLGDSASVQRYELAPYDSAMDTIEHDRDQGLFPVRGNFDSRYGEGTAEVFVDGDWEDHTQPHMEAAPPADMLKNSKPRRVYAASDVSSMIATWSFDPEWGSIDLPPSEFDEEIEPTRPAEIESSMVVPRAETPDDGDEISDRDSVSTDNTEDSRFTVVPFELEPEDKEKMRVKLPGEIVAPVVAKTKKKPGDPADDKGCVIQ</sequence>
<feature type="region of interest" description="Disordered" evidence="1">
    <location>
        <begin position="1"/>
        <end position="34"/>
    </location>
</feature>
<feature type="compositionally biased region" description="Basic and acidic residues" evidence="1">
    <location>
        <begin position="543"/>
        <end position="561"/>
    </location>
</feature>
<feature type="compositionally biased region" description="Basic and acidic residues" evidence="1">
    <location>
        <begin position="1206"/>
        <end position="1220"/>
    </location>
</feature>
<feature type="compositionally biased region" description="Acidic residues" evidence="1">
    <location>
        <begin position="925"/>
        <end position="934"/>
    </location>
</feature>
<dbReference type="KEGG" id="bfo:118406198"/>
<dbReference type="PROSITE" id="PS50024">
    <property type="entry name" value="SEA"/>
    <property type="match status" value="1"/>
</dbReference>
<feature type="region of interest" description="Disordered" evidence="1">
    <location>
        <begin position="1203"/>
        <end position="1245"/>
    </location>
</feature>
<feature type="compositionally biased region" description="Basic residues" evidence="1">
    <location>
        <begin position="962"/>
        <end position="971"/>
    </location>
</feature>
<feature type="compositionally biased region" description="Basic and acidic residues" evidence="1">
    <location>
        <begin position="946"/>
        <end position="957"/>
    </location>
</feature>
<dbReference type="InterPro" id="IPR000082">
    <property type="entry name" value="SEA_dom"/>
</dbReference>
<feature type="domain" description="SEA" evidence="2">
    <location>
        <begin position="685"/>
        <end position="796"/>
    </location>
</feature>
<dbReference type="Proteomes" id="UP000001554">
    <property type="component" value="Chromosome 18"/>
</dbReference>
<feature type="compositionally biased region" description="Basic residues" evidence="1">
    <location>
        <begin position="814"/>
        <end position="828"/>
    </location>
</feature>
<dbReference type="GeneID" id="118406198"/>
<organism evidence="3 5">
    <name type="scientific">Branchiostoma floridae</name>
    <name type="common">Florida lancelet</name>
    <name type="synonym">Amphioxus</name>
    <dbReference type="NCBI Taxonomy" id="7739"/>
    <lineage>
        <taxon>Eukaryota</taxon>
        <taxon>Metazoa</taxon>
        <taxon>Chordata</taxon>
        <taxon>Cephalochordata</taxon>
        <taxon>Leptocardii</taxon>
        <taxon>Amphioxiformes</taxon>
        <taxon>Branchiostomatidae</taxon>
        <taxon>Branchiostoma</taxon>
    </lineage>
</organism>
<name>A0A9J7HLX1_BRAFL</name>
<evidence type="ECO:0000313" key="3">
    <source>
        <dbReference type="Proteomes" id="UP000001554"/>
    </source>
</evidence>
<feature type="compositionally biased region" description="Acidic residues" evidence="1">
    <location>
        <begin position="977"/>
        <end position="995"/>
    </location>
</feature>
<feature type="compositionally biased region" description="Basic and acidic residues" evidence="1">
    <location>
        <begin position="836"/>
        <end position="852"/>
    </location>
</feature>
<feature type="compositionally biased region" description="Low complexity" evidence="1">
    <location>
        <begin position="888"/>
        <end position="897"/>
    </location>
</feature>
<feature type="region of interest" description="Disordered" evidence="1">
    <location>
        <begin position="782"/>
        <end position="1048"/>
    </location>
</feature>
<dbReference type="SUPFAM" id="SSF82671">
    <property type="entry name" value="SEA domain"/>
    <property type="match status" value="1"/>
</dbReference>
<keyword evidence="3" id="KW-1185">Reference proteome</keyword>
<feature type="region of interest" description="Disordered" evidence="1">
    <location>
        <begin position="1080"/>
        <end position="1190"/>
    </location>
</feature>
<feature type="compositionally biased region" description="Polar residues" evidence="1">
    <location>
        <begin position="526"/>
        <end position="536"/>
    </location>
</feature>
<protein>
    <submittedName>
        <fullName evidence="4 5">Titin homolog isoform X1</fullName>
    </submittedName>
</protein>
<proteinExistence type="predicted"/>
<feature type="compositionally biased region" description="Basic and acidic residues" evidence="1">
    <location>
        <begin position="1295"/>
        <end position="1314"/>
    </location>
</feature>
<feature type="region of interest" description="Disordered" evidence="1">
    <location>
        <begin position="1289"/>
        <end position="1338"/>
    </location>
</feature>
<dbReference type="PANTHER" id="PTHR35835:SF1">
    <property type="entry name" value="TITIN HOMOLOG ISOFORM X1"/>
    <property type="match status" value="1"/>
</dbReference>
<feature type="compositionally biased region" description="Basic and acidic residues" evidence="1">
    <location>
        <begin position="996"/>
        <end position="1015"/>
    </location>
</feature>